<dbReference type="Gene3D" id="3.40.190.10">
    <property type="entry name" value="Periplasmic binding protein-like II"/>
    <property type="match status" value="1"/>
</dbReference>
<dbReference type="Gene3D" id="3.90.76.10">
    <property type="entry name" value="Dipeptide-binding Protein, Domain 1"/>
    <property type="match status" value="1"/>
</dbReference>
<gene>
    <name evidence="5" type="ORF">LCGC14_1767890</name>
</gene>
<dbReference type="SUPFAM" id="SSF53850">
    <property type="entry name" value="Periplasmic binding protein-like II"/>
    <property type="match status" value="1"/>
</dbReference>
<dbReference type="GO" id="GO:1904680">
    <property type="term" value="F:peptide transmembrane transporter activity"/>
    <property type="evidence" value="ECO:0007669"/>
    <property type="project" value="TreeGrafter"/>
</dbReference>
<dbReference type="CDD" id="cd08493">
    <property type="entry name" value="PBP2_DppA_like"/>
    <property type="match status" value="1"/>
</dbReference>
<evidence type="ECO:0000259" key="4">
    <source>
        <dbReference type="Pfam" id="PF00496"/>
    </source>
</evidence>
<evidence type="ECO:0000313" key="5">
    <source>
        <dbReference type="EMBL" id="KKM04074.1"/>
    </source>
</evidence>
<keyword evidence="2" id="KW-0813">Transport</keyword>
<dbReference type="GO" id="GO:0043190">
    <property type="term" value="C:ATP-binding cassette (ABC) transporter complex"/>
    <property type="evidence" value="ECO:0007669"/>
    <property type="project" value="InterPro"/>
</dbReference>
<feature type="domain" description="Solute-binding protein family 5" evidence="4">
    <location>
        <begin position="77"/>
        <end position="434"/>
    </location>
</feature>
<proteinExistence type="inferred from homology"/>
<dbReference type="InterPro" id="IPR039424">
    <property type="entry name" value="SBP_5"/>
</dbReference>
<dbReference type="PANTHER" id="PTHR30290:SF9">
    <property type="entry name" value="OLIGOPEPTIDE-BINDING PROTEIN APPA"/>
    <property type="match status" value="1"/>
</dbReference>
<dbReference type="PANTHER" id="PTHR30290">
    <property type="entry name" value="PERIPLASMIC BINDING COMPONENT OF ABC TRANSPORTER"/>
    <property type="match status" value="1"/>
</dbReference>
<sequence>MMTYWTRRALLAASTATALALASVAPAAAQTPPGVLVVGQIAEPKALDPAAVTAVNDFRILMNLYDGLVRYKSGTLEVEPALATAWEISEDGTQYTFTLRDGVSFHDGTPFNAEAVKFNFDRMLQEDHPFYDTGPFPLSFFFSAVTSVDVVDPLTVRFTLNAPYAPFLSNLAYPTGLIVSPGAVEEHGAEFGRNPSGTGPFTFAEWRSNEAVVIEKNPDYWDGAPALDAVVFRPITDANTRTAEMLAGGIDLMVEVPPVALGEFTGEGYALHEQAGPHLWFLILNAKEGPFADKRVRQAANYAIDKRALVEDVLEGTAEIAAGPTPPAFAWAYDESLEPYPHDPDKARALLAEAGAEGAELTFYVTEGGSGMLDPVAMGTAIQADLEEVGLSVTIETYEWNTFLGEVNPGLEGKADMAEMSWMTNDPDTLPYLALRTEAWPDKGGFNSGYYSNPEVDTLLDEARTATDQSRRAELYRQMQAIVHDDAPWVFVANWKQNAVTSDAVANFELQPSFFLLLNDVTKN</sequence>
<evidence type="ECO:0000256" key="3">
    <source>
        <dbReference type="ARBA" id="ARBA00022729"/>
    </source>
</evidence>
<evidence type="ECO:0000256" key="1">
    <source>
        <dbReference type="ARBA" id="ARBA00005695"/>
    </source>
</evidence>
<dbReference type="InterPro" id="IPR006311">
    <property type="entry name" value="TAT_signal"/>
</dbReference>
<comment type="similarity">
    <text evidence="1">Belongs to the bacterial solute-binding protein 5 family.</text>
</comment>
<dbReference type="InterPro" id="IPR030678">
    <property type="entry name" value="Peptide/Ni-bd"/>
</dbReference>
<dbReference type="GO" id="GO:0015833">
    <property type="term" value="P:peptide transport"/>
    <property type="evidence" value="ECO:0007669"/>
    <property type="project" value="TreeGrafter"/>
</dbReference>
<evidence type="ECO:0000256" key="2">
    <source>
        <dbReference type="ARBA" id="ARBA00022448"/>
    </source>
</evidence>
<dbReference type="PIRSF" id="PIRSF002741">
    <property type="entry name" value="MppA"/>
    <property type="match status" value="1"/>
</dbReference>
<protein>
    <recommendedName>
        <fullName evidence="4">Solute-binding protein family 5 domain-containing protein</fullName>
    </recommendedName>
</protein>
<dbReference type="Pfam" id="PF00496">
    <property type="entry name" value="SBP_bac_5"/>
    <property type="match status" value="1"/>
</dbReference>
<dbReference type="EMBL" id="LAZR01016537">
    <property type="protein sequence ID" value="KKM04074.1"/>
    <property type="molecule type" value="Genomic_DNA"/>
</dbReference>
<dbReference type="GO" id="GO:0042597">
    <property type="term" value="C:periplasmic space"/>
    <property type="evidence" value="ECO:0007669"/>
    <property type="project" value="UniProtKB-ARBA"/>
</dbReference>
<comment type="caution">
    <text evidence="5">The sequence shown here is derived from an EMBL/GenBank/DDBJ whole genome shotgun (WGS) entry which is preliminary data.</text>
</comment>
<name>A0A0F9GZ18_9ZZZZ</name>
<dbReference type="InterPro" id="IPR000914">
    <property type="entry name" value="SBP_5_dom"/>
</dbReference>
<organism evidence="5">
    <name type="scientific">marine sediment metagenome</name>
    <dbReference type="NCBI Taxonomy" id="412755"/>
    <lineage>
        <taxon>unclassified sequences</taxon>
        <taxon>metagenomes</taxon>
        <taxon>ecological metagenomes</taxon>
    </lineage>
</organism>
<dbReference type="Gene3D" id="3.10.105.10">
    <property type="entry name" value="Dipeptide-binding Protein, Domain 3"/>
    <property type="match status" value="1"/>
</dbReference>
<reference evidence="5" key="1">
    <citation type="journal article" date="2015" name="Nature">
        <title>Complex archaea that bridge the gap between prokaryotes and eukaryotes.</title>
        <authorList>
            <person name="Spang A."/>
            <person name="Saw J.H."/>
            <person name="Jorgensen S.L."/>
            <person name="Zaremba-Niedzwiedzka K."/>
            <person name="Martijn J."/>
            <person name="Lind A.E."/>
            <person name="van Eijk R."/>
            <person name="Schleper C."/>
            <person name="Guy L."/>
            <person name="Ettema T.J."/>
        </authorList>
    </citation>
    <scope>NUCLEOTIDE SEQUENCE</scope>
</reference>
<keyword evidence="3" id="KW-0732">Signal</keyword>
<dbReference type="PROSITE" id="PS51318">
    <property type="entry name" value="TAT"/>
    <property type="match status" value="1"/>
</dbReference>
<dbReference type="AlphaFoldDB" id="A0A0F9GZ18"/>
<accession>A0A0F9GZ18</accession>